<dbReference type="Pfam" id="PF00226">
    <property type="entry name" value="DnaJ"/>
    <property type="match status" value="1"/>
</dbReference>
<dbReference type="RefSeq" id="XP_026735211.1">
    <property type="nucleotide sequence ID" value="XM_026879410.1"/>
</dbReference>
<dbReference type="InterPro" id="IPR052573">
    <property type="entry name" value="DnaJ_C_subfamily_28"/>
</dbReference>
<dbReference type="PRINTS" id="PR00625">
    <property type="entry name" value="JDOMAIN"/>
</dbReference>
<reference evidence="3" key="1">
    <citation type="submission" date="2025-08" db="UniProtKB">
        <authorList>
            <consortium name="RefSeq"/>
        </authorList>
    </citation>
    <scope>IDENTIFICATION</scope>
</reference>
<dbReference type="InterPro" id="IPR036869">
    <property type="entry name" value="J_dom_sf"/>
</dbReference>
<dbReference type="PANTHER" id="PTHR39158">
    <property type="entry name" value="OS08G0560600 PROTEIN"/>
    <property type="match status" value="1"/>
</dbReference>
<dbReference type="SMART" id="SM00271">
    <property type="entry name" value="DnaJ"/>
    <property type="match status" value="1"/>
</dbReference>
<dbReference type="Proteomes" id="UP000322000">
    <property type="component" value="Chromosome 11"/>
</dbReference>
<dbReference type="PROSITE" id="PS50076">
    <property type="entry name" value="DNAJ_2"/>
    <property type="match status" value="1"/>
</dbReference>
<feature type="domain" description="J" evidence="1">
    <location>
        <begin position="40"/>
        <end position="108"/>
    </location>
</feature>
<dbReference type="InterPro" id="IPR001623">
    <property type="entry name" value="DnaJ_domain"/>
</dbReference>
<evidence type="ECO:0000313" key="3">
    <source>
        <dbReference type="RefSeq" id="XP_026735211.1"/>
    </source>
</evidence>
<protein>
    <submittedName>
        <fullName evidence="3">DnaJ homolog subfamily C member 28</fullName>
    </submittedName>
</protein>
<dbReference type="InterPro" id="IPR018961">
    <property type="entry name" value="DnaJ_homolog_subfam-C_membr-28"/>
</dbReference>
<dbReference type="PANTHER" id="PTHR39158:SF1">
    <property type="entry name" value="DNAJ HOMOLOG SUBFAMILY C MEMBER 28"/>
    <property type="match status" value="1"/>
</dbReference>
<dbReference type="FunCoup" id="A0A7E5W4N7">
    <property type="interactions" value="23"/>
</dbReference>
<dbReference type="Gene3D" id="1.10.287.110">
    <property type="entry name" value="DnaJ domain"/>
    <property type="match status" value="1"/>
</dbReference>
<sequence length="376" mass="43702">MNKVANYLKHLVHLSPGYLCPIFITVRSIASKAKEKNIEECYQILNIPKNSNQDDVRKAFLEMAKKYHPDSGSPFSDREKFIYVENAFRTLTKHNTGINSKEEIEKIVFDIRHTAPQHRQYLSYEGYGYGTIFQRQKQFTQARAQRAATNVMEHRIEKAVASENALMKKGQGFSRKHDIKTKYGFDRLVEDLIQESISKGEFENLSGKGKPLKDQNTNPYVDFTTHKLNEVLINNGFTPEWITLAKEIDTDIDKLEQEIRSERMPLGPFPMTEQETAKWDKICDNNKKLATSINKKINTYNLIVPILNRQKFYVEFDKLCDDILKNGTHSVQKEKNAKKEIIKVENVKNNGEDFFSMFFRTVVDILTFKRNANQKL</sequence>
<dbReference type="InParanoid" id="A0A7E5W4N7"/>
<dbReference type="SUPFAM" id="SSF46565">
    <property type="entry name" value="Chaperone J-domain"/>
    <property type="match status" value="1"/>
</dbReference>
<dbReference type="AlphaFoldDB" id="A0A7E5W4N7"/>
<evidence type="ECO:0000313" key="2">
    <source>
        <dbReference type="Proteomes" id="UP000322000"/>
    </source>
</evidence>
<keyword evidence="2" id="KW-1185">Reference proteome</keyword>
<dbReference type="CDD" id="cd06257">
    <property type="entry name" value="DnaJ"/>
    <property type="match status" value="1"/>
</dbReference>
<evidence type="ECO:0000259" key="1">
    <source>
        <dbReference type="PROSITE" id="PS50076"/>
    </source>
</evidence>
<gene>
    <name evidence="3" type="primary">LOC113499070</name>
</gene>
<dbReference type="OrthoDB" id="1922282at2759"/>
<dbReference type="KEGG" id="tnl:113499070"/>
<accession>A0A7E5W4N7</accession>
<organism evidence="2 3">
    <name type="scientific">Trichoplusia ni</name>
    <name type="common">Cabbage looper</name>
    <dbReference type="NCBI Taxonomy" id="7111"/>
    <lineage>
        <taxon>Eukaryota</taxon>
        <taxon>Metazoa</taxon>
        <taxon>Ecdysozoa</taxon>
        <taxon>Arthropoda</taxon>
        <taxon>Hexapoda</taxon>
        <taxon>Insecta</taxon>
        <taxon>Pterygota</taxon>
        <taxon>Neoptera</taxon>
        <taxon>Endopterygota</taxon>
        <taxon>Lepidoptera</taxon>
        <taxon>Glossata</taxon>
        <taxon>Ditrysia</taxon>
        <taxon>Noctuoidea</taxon>
        <taxon>Noctuidae</taxon>
        <taxon>Plusiinae</taxon>
        <taxon>Trichoplusia</taxon>
    </lineage>
</organism>
<proteinExistence type="predicted"/>
<dbReference type="GeneID" id="113499070"/>
<name>A0A7E5W4N7_TRINI</name>
<dbReference type="Pfam" id="PF09350">
    <property type="entry name" value="DJC28_CD"/>
    <property type="match status" value="1"/>
</dbReference>